<dbReference type="AlphaFoldDB" id="A0AAE1FIL0"/>
<sequence>MLLSCESSPAPPHLDLLLPQIYPIIARTSKATRSTTRATNATWMLAVSCTAFPVAWHCVEGPIRNRMDESYEETIVGAGTRWRTKWGIQETMQVHYTCFI</sequence>
<evidence type="ECO:0000313" key="2">
    <source>
        <dbReference type="Proteomes" id="UP001286313"/>
    </source>
</evidence>
<reference evidence="1" key="1">
    <citation type="submission" date="2023-10" db="EMBL/GenBank/DDBJ databases">
        <title>Genome assemblies of two species of porcelain crab, Petrolisthes cinctipes and Petrolisthes manimaculis (Anomura: Porcellanidae).</title>
        <authorList>
            <person name="Angst P."/>
        </authorList>
    </citation>
    <scope>NUCLEOTIDE SEQUENCE</scope>
    <source>
        <strain evidence="1">PB745_01</strain>
        <tissue evidence="1">Gill</tissue>
    </source>
</reference>
<keyword evidence="2" id="KW-1185">Reference proteome</keyword>
<comment type="caution">
    <text evidence="1">The sequence shown here is derived from an EMBL/GenBank/DDBJ whole genome shotgun (WGS) entry which is preliminary data.</text>
</comment>
<proteinExistence type="predicted"/>
<organism evidence="1 2">
    <name type="scientific">Petrolisthes cinctipes</name>
    <name type="common">Flat porcelain crab</name>
    <dbReference type="NCBI Taxonomy" id="88211"/>
    <lineage>
        <taxon>Eukaryota</taxon>
        <taxon>Metazoa</taxon>
        <taxon>Ecdysozoa</taxon>
        <taxon>Arthropoda</taxon>
        <taxon>Crustacea</taxon>
        <taxon>Multicrustacea</taxon>
        <taxon>Malacostraca</taxon>
        <taxon>Eumalacostraca</taxon>
        <taxon>Eucarida</taxon>
        <taxon>Decapoda</taxon>
        <taxon>Pleocyemata</taxon>
        <taxon>Anomura</taxon>
        <taxon>Galatheoidea</taxon>
        <taxon>Porcellanidae</taxon>
        <taxon>Petrolisthes</taxon>
    </lineage>
</organism>
<protein>
    <submittedName>
        <fullName evidence="1">Uncharacterized protein</fullName>
    </submittedName>
</protein>
<gene>
    <name evidence="1" type="ORF">Pcinc_020183</name>
</gene>
<evidence type="ECO:0000313" key="1">
    <source>
        <dbReference type="EMBL" id="KAK3874917.1"/>
    </source>
</evidence>
<dbReference type="Proteomes" id="UP001286313">
    <property type="component" value="Unassembled WGS sequence"/>
</dbReference>
<accession>A0AAE1FIL0</accession>
<dbReference type="EMBL" id="JAWQEG010002040">
    <property type="protein sequence ID" value="KAK3874917.1"/>
    <property type="molecule type" value="Genomic_DNA"/>
</dbReference>
<name>A0AAE1FIL0_PETCI</name>